<feature type="transmembrane region" description="Helical" evidence="1">
    <location>
        <begin position="166"/>
        <end position="188"/>
    </location>
</feature>
<evidence type="ECO:0000256" key="1">
    <source>
        <dbReference type="SAM" id="Phobius"/>
    </source>
</evidence>
<reference evidence="2" key="1">
    <citation type="submission" date="2021-06" db="EMBL/GenBank/DDBJ databases">
        <title>Genome Sequence of Mortierella hyaline Strain SCG-10, a Cold-Adapted, Nitrate-Reducing Fungus Isolated from Soil in Minnesota, USA.</title>
        <authorList>
            <person name="Aldossari N."/>
        </authorList>
    </citation>
    <scope>NUCLEOTIDE SEQUENCE</scope>
    <source>
        <strain evidence="2">SCG-10</strain>
    </source>
</reference>
<protein>
    <submittedName>
        <fullName evidence="2">Uncharacterized protein</fullName>
    </submittedName>
</protein>
<keyword evidence="1" id="KW-0812">Transmembrane</keyword>
<dbReference type="AlphaFoldDB" id="A0A9P7XIR6"/>
<dbReference type="OrthoDB" id="2366148at2759"/>
<comment type="caution">
    <text evidence="2">The sequence shown here is derived from an EMBL/GenBank/DDBJ whole genome shotgun (WGS) entry which is preliminary data.</text>
</comment>
<gene>
    <name evidence="2" type="ORF">KI688_006477</name>
</gene>
<dbReference type="Proteomes" id="UP000707451">
    <property type="component" value="Unassembled WGS sequence"/>
</dbReference>
<keyword evidence="1" id="KW-0472">Membrane</keyword>
<evidence type="ECO:0000313" key="2">
    <source>
        <dbReference type="EMBL" id="KAG9062145.1"/>
    </source>
</evidence>
<feature type="transmembrane region" description="Helical" evidence="1">
    <location>
        <begin position="135"/>
        <end position="160"/>
    </location>
</feature>
<accession>A0A9P7XIR6</accession>
<keyword evidence="3" id="KW-1185">Reference proteome</keyword>
<proteinExistence type="predicted"/>
<name>A0A9P7XIR6_9FUNG</name>
<organism evidence="2 3">
    <name type="scientific">Linnemannia hyalina</name>
    <dbReference type="NCBI Taxonomy" id="64524"/>
    <lineage>
        <taxon>Eukaryota</taxon>
        <taxon>Fungi</taxon>
        <taxon>Fungi incertae sedis</taxon>
        <taxon>Mucoromycota</taxon>
        <taxon>Mortierellomycotina</taxon>
        <taxon>Mortierellomycetes</taxon>
        <taxon>Mortierellales</taxon>
        <taxon>Mortierellaceae</taxon>
        <taxon>Linnemannia</taxon>
    </lineage>
</organism>
<evidence type="ECO:0000313" key="3">
    <source>
        <dbReference type="Proteomes" id="UP000707451"/>
    </source>
</evidence>
<sequence>MSAGEKMPTRDFMPMEVIDQMDESAASVTAFVKQLRGLNITKLAEHEKKEYLDIVGRYEDILERLLMYIGNEKSRFEYLQEAVTQEAPDIYETLCKEMDIETPTKIYADISNLQKLVRDRKQALGSKRRDKALRLVIMGSAGICLVIASITTALISLASAGAATPLIVPIITTAFAIFSGFGGFKILFDLIQNGTEHTKLSLIDNNLATLEKHLSDVRRAEIGEYDFRLRSELK</sequence>
<keyword evidence="1" id="KW-1133">Transmembrane helix</keyword>
<dbReference type="EMBL" id="JAHRHY010000020">
    <property type="protein sequence ID" value="KAG9062145.1"/>
    <property type="molecule type" value="Genomic_DNA"/>
</dbReference>